<gene>
    <name evidence="1" type="ORF">GCM10011532_01550</name>
</gene>
<proteinExistence type="predicted"/>
<accession>A0ABQ1WAF8</accession>
<keyword evidence="2" id="KW-1185">Reference proteome</keyword>
<reference evidence="2" key="1">
    <citation type="journal article" date="2019" name="Int. J. Syst. Evol. Microbiol.">
        <title>The Global Catalogue of Microorganisms (GCM) 10K type strain sequencing project: providing services to taxonomists for standard genome sequencing and annotation.</title>
        <authorList>
            <consortium name="The Broad Institute Genomics Platform"/>
            <consortium name="The Broad Institute Genome Sequencing Center for Infectious Disease"/>
            <person name="Wu L."/>
            <person name="Ma J."/>
        </authorList>
    </citation>
    <scope>NUCLEOTIDE SEQUENCE [LARGE SCALE GENOMIC DNA]</scope>
    <source>
        <strain evidence="2">CGMCC 1.15422</strain>
    </source>
</reference>
<dbReference type="EMBL" id="BMIX01000001">
    <property type="protein sequence ID" value="GGG22175.1"/>
    <property type="molecule type" value="Genomic_DNA"/>
</dbReference>
<protein>
    <submittedName>
        <fullName evidence="1">Uncharacterized protein</fullName>
    </submittedName>
</protein>
<dbReference type="Proteomes" id="UP000605733">
    <property type="component" value="Unassembled WGS sequence"/>
</dbReference>
<evidence type="ECO:0000313" key="2">
    <source>
        <dbReference type="Proteomes" id="UP000605733"/>
    </source>
</evidence>
<evidence type="ECO:0000313" key="1">
    <source>
        <dbReference type="EMBL" id="GGG22175.1"/>
    </source>
</evidence>
<sequence>MMVIAVLAVQYPDEEINRFENSEITVEWKRVPKFNDKISSIKNISDDTLIAKNVEARFFYKFLKDPHDLRFCDKNFRLLQTENYMRYNFNVVVQNSQVDSLREKTIDFLIEQKLIYLLEK</sequence>
<name>A0ABQ1WAF8_9FLAO</name>
<organism evidence="1 2">
    <name type="scientific">Christiangramia forsetii</name>
    <dbReference type="NCBI Taxonomy" id="411153"/>
    <lineage>
        <taxon>Bacteria</taxon>
        <taxon>Pseudomonadati</taxon>
        <taxon>Bacteroidota</taxon>
        <taxon>Flavobacteriia</taxon>
        <taxon>Flavobacteriales</taxon>
        <taxon>Flavobacteriaceae</taxon>
        <taxon>Christiangramia</taxon>
    </lineage>
</organism>
<comment type="caution">
    <text evidence="1">The sequence shown here is derived from an EMBL/GenBank/DDBJ whole genome shotgun (WGS) entry which is preliminary data.</text>
</comment>